<reference evidence="10 11" key="2">
    <citation type="submission" date="2024-10" db="EMBL/GenBank/DDBJ databases">
        <authorList>
            <person name="Ryan C."/>
        </authorList>
    </citation>
    <scope>NUCLEOTIDE SEQUENCE [LARGE SCALE GENOMIC DNA]</scope>
</reference>
<dbReference type="GO" id="GO:0030599">
    <property type="term" value="F:pectinesterase activity"/>
    <property type="evidence" value="ECO:0007669"/>
    <property type="project" value="UniProtKB-UniRule"/>
</dbReference>
<dbReference type="Pfam" id="PF01095">
    <property type="entry name" value="Pectinesterase"/>
    <property type="match status" value="1"/>
</dbReference>
<dbReference type="FunFam" id="2.160.20.10:FF:000029">
    <property type="entry name" value="Pectinesterase 4"/>
    <property type="match status" value="1"/>
</dbReference>
<feature type="active site" evidence="7">
    <location>
        <position position="213"/>
    </location>
</feature>
<evidence type="ECO:0000256" key="3">
    <source>
        <dbReference type="ARBA" id="ARBA00013229"/>
    </source>
</evidence>
<protein>
    <recommendedName>
        <fullName evidence="3 8">Pectinesterase</fullName>
        <ecNumber evidence="3 8">3.1.1.11</ecNumber>
    </recommendedName>
</protein>
<evidence type="ECO:0000256" key="1">
    <source>
        <dbReference type="ARBA" id="ARBA00004191"/>
    </source>
</evidence>
<evidence type="ECO:0000259" key="9">
    <source>
        <dbReference type="Pfam" id="PF01095"/>
    </source>
</evidence>
<name>A0ABC8X0G6_9POAL</name>
<evidence type="ECO:0000313" key="11">
    <source>
        <dbReference type="Proteomes" id="UP001497457"/>
    </source>
</evidence>
<gene>
    <name evidence="10" type="ORF">URODEC1_LOCUS18932</name>
</gene>
<evidence type="ECO:0000256" key="6">
    <source>
        <dbReference type="ARBA" id="ARBA00023085"/>
    </source>
</evidence>
<reference evidence="11" key="1">
    <citation type="submission" date="2024-06" db="EMBL/GenBank/DDBJ databases">
        <authorList>
            <person name="Ryan C."/>
        </authorList>
    </citation>
    <scope>NUCLEOTIDE SEQUENCE [LARGE SCALE GENOMIC DNA]</scope>
</reference>
<dbReference type="InterPro" id="IPR033131">
    <property type="entry name" value="Pectinesterase_Asp_AS"/>
</dbReference>
<dbReference type="InterPro" id="IPR012334">
    <property type="entry name" value="Pectin_lyas_fold"/>
</dbReference>
<dbReference type="InterPro" id="IPR011050">
    <property type="entry name" value="Pectin_lyase_fold/virulence"/>
</dbReference>
<dbReference type="PANTHER" id="PTHR31707">
    <property type="entry name" value="PECTINESTERASE"/>
    <property type="match status" value="1"/>
</dbReference>
<evidence type="ECO:0000256" key="2">
    <source>
        <dbReference type="ARBA" id="ARBA00005184"/>
    </source>
</evidence>
<proteinExistence type="predicted"/>
<comment type="subcellular location">
    <subcellularLocation>
        <location evidence="1">Secreted</location>
        <location evidence="1">Cell wall</location>
    </subcellularLocation>
</comment>
<keyword evidence="4" id="KW-0964">Secreted</keyword>
<dbReference type="PROSITE" id="PS00503">
    <property type="entry name" value="PECTINESTERASE_2"/>
    <property type="match status" value="1"/>
</dbReference>
<dbReference type="InterPro" id="IPR000070">
    <property type="entry name" value="Pectinesterase_cat"/>
</dbReference>
<evidence type="ECO:0000256" key="8">
    <source>
        <dbReference type="RuleBase" id="RU000589"/>
    </source>
</evidence>
<comment type="pathway">
    <text evidence="2 8">Glycan metabolism; pectin degradation; 2-dehydro-3-deoxy-D-gluconate from pectin: step 1/5.</text>
</comment>
<feature type="domain" description="Pectinesterase catalytic" evidence="9">
    <location>
        <begin position="50"/>
        <end position="358"/>
    </location>
</feature>
<evidence type="ECO:0000313" key="10">
    <source>
        <dbReference type="EMBL" id="CAL4918050.1"/>
    </source>
</evidence>
<dbReference type="GO" id="GO:0042545">
    <property type="term" value="P:cell wall modification"/>
    <property type="evidence" value="ECO:0007669"/>
    <property type="project" value="UniProtKB-UniRule"/>
</dbReference>
<keyword evidence="6 8" id="KW-0063">Aspartyl esterase</keyword>
<dbReference type="AlphaFoldDB" id="A0ABC8X0G6"/>
<sequence>MPHIIAGLPLLVHVQQSLNQQGWRATAATGTPAWAEATLLQHAAVAGRADAVVAQDGSGNFTSIGAAIAAAPLRSTSRYTVHVRKGVYREIVRIPQDAWNVSLVGDGAGVTVITGNRAVDDGYLMPETATVDHFHVAWINDRRYTCVDGPGFLAQDLTIQNTAGSSKHQALALRSRSSKSVVHHCSLEGYQDTLYAQEEFQYYGDCTISGTIDFVFGNAKAVFQRCQLVARLPHQGQKNVVTAQGRSNANENTGFVFQFCNFSGDTRLREKAVETYLGRPWKTYSRIIFMESFMDDSIHPLGYLPWNNSNLGLDKLYYGEYNNSGPGSVVAGRVKWPGFHVLNGSEAANFTVSSFISGLDWLPGTGVEFTPGL</sequence>
<keyword evidence="5 8" id="KW-0378">Hydrolase</keyword>
<dbReference type="Proteomes" id="UP001497457">
    <property type="component" value="Chromosome 13rd"/>
</dbReference>
<dbReference type="SUPFAM" id="SSF51126">
    <property type="entry name" value="Pectin lyase-like"/>
    <property type="match status" value="1"/>
</dbReference>
<dbReference type="Gene3D" id="2.160.20.10">
    <property type="entry name" value="Single-stranded right-handed beta-helix, Pectin lyase-like"/>
    <property type="match status" value="1"/>
</dbReference>
<dbReference type="EC" id="3.1.1.11" evidence="3 8"/>
<evidence type="ECO:0000256" key="5">
    <source>
        <dbReference type="ARBA" id="ARBA00022801"/>
    </source>
</evidence>
<evidence type="ECO:0000256" key="7">
    <source>
        <dbReference type="PROSITE-ProRule" id="PRU10040"/>
    </source>
</evidence>
<comment type="catalytic activity">
    <reaction evidence="8">
        <text>[(1-&gt;4)-alpha-D-galacturonosyl methyl ester](n) + n H2O = [(1-&gt;4)-alpha-D-galacturonosyl](n) + n methanol + n H(+)</text>
        <dbReference type="Rhea" id="RHEA:22380"/>
        <dbReference type="Rhea" id="RHEA-COMP:14570"/>
        <dbReference type="Rhea" id="RHEA-COMP:14573"/>
        <dbReference type="ChEBI" id="CHEBI:15377"/>
        <dbReference type="ChEBI" id="CHEBI:15378"/>
        <dbReference type="ChEBI" id="CHEBI:17790"/>
        <dbReference type="ChEBI" id="CHEBI:140522"/>
        <dbReference type="ChEBI" id="CHEBI:140523"/>
        <dbReference type="EC" id="3.1.1.11"/>
    </reaction>
</comment>
<accession>A0ABC8X0G6</accession>
<dbReference type="GO" id="GO:0045490">
    <property type="term" value="P:pectin catabolic process"/>
    <property type="evidence" value="ECO:0007669"/>
    <property type="project" value="UniProtKB-UniRule"/>
</dbReference>
<keyword evidence="11" id="KW-1185">Reference proteome</keyword>
<evidence type="ECO:0000256" key="4">
    <source>
        <dbReference type="ARBA" id="ARBA00022512"/>
    </source>
</evidence>
<organism evidence="10 11">
    <name type="scientific">Urochloa decumbens</name>
    <dbReference type="NCBI Taxonomy" id="240449"/>
    <lineage>
        <taxon>Eukaryota</taxon>
        <taxon>Viridiplantae</taxon>
        <taxon>Streptophyta</taxon>
        <taxon>Embryophyta</taxon>
        <taxon>Tracheophyta</taxon>
        <taxon>Spermatophyta</taxon>
        <taxon>Magnoliopsida</taxon>
        <taxon>Liliopsida</taxon>
        <taxon>Poales</taxon>
        <taxon>Poaceae</taxon>
        <taxon>PACMAD clade</taxon>
        <taxon>Panicoideae</taxon>
        <taxon>Panicodae</taxon>
        <taxon>Paniceae</taxon>
        <taxon>Melinidinae</taxon>
        <taxon>Urochloa</taxon>
    </lineage>
</organism>
<dbReference type="EMBL" id="OZ075123">
    <property type="protein sequence ID" value="CAL4918050.1"/>
    <property type="molecule type" value="Genomic_DNA"/>
</dbReference>
<keyword evidence="4" id="KW-0134">Cell wall</keyword>